<proteinExistence type="predicted"/>
<dbReference type="Proteomes" id="UP000188532">
    <property type="component" value="Unassembled WGS sequence"/>
</dbReference>
<comment type="caution">
    <text evidence="1">The sequence shown here is derived from an EMBL/GenBank/DDBJ whole genome shotgun (WGS) entry which is preliminary data.</text>
</comment>
<accession>A0A1V3WNJ4</accession>
<evidence type="ECO:0000313" key="1">
    <source>
        <dbReference type="EMBL" id="OOK68318.1"/>
    </source>
</evidence>
<organism evidence="1 2">
    <name type="scientific">Mycobacterium kansasii</name>
    <dbReference type="NCBI Taxonomy" id="1768"/>
    <lineage>
        <taxon>Bacteria</taxon>
        <taxon>Bacillati</taxon>
        <taxon>Actinomycetota</taxon>
        <taxon>Actinomycetes</taxon>
        <taxon>Mycobacteriales</taxon>
        <taxon>Mycobacteriaceae</taxon>
        <taxon>Mycobacterium</taxon>
    </lineage>
</organism>
<name>A0A1V3WNJ4_MYCKA</name>
<evidence type="ECO:0000313" key="2">
    <source>
        <dbReference type="Proteomes" id="UP000188532"/>
    </source>
</evidence>
<dbReference type="EMBL" id="MVBN01000008">
    <property type="protein sequence ID" value="OOK68318.1"/>
    <property type="molecule type" value="Genomic_DNA"/>
</dbReference>
<protein>
    <submittedName>
        <fullName evidence="1">Uncharacterized protein</fullName>
    </submittedName>
</protein>
<gene>
    <name evidence="1" type="ORF">BZL29_6786</name>
</gene>
<sequence>MAGELGGHALLLESAGVLVGTRRWSVPLSCRTDVAGG</sequence>
<dbReference type="AlphaFoldDB" id="A0A1V3WNJ4"/>
<reference evidence="1 2" key="1">
    <citation type="submission" date="2017-02" db="EMBL/GenBank/DDBJ databases">
        <title>Complete genome sequences of Mycobacterium kansasii strains isolated from rhesus macaques.</title>
        <authorList>
            <person name="Panda A."/>
            <person name="Nagaraj S."/>
            <person name="Zhao X."/>
            <person name="Tettelin H."/>
            <person name="Detolla L.J."/>
        </authorList>
    </citation>
    <scope>NUCLEOTIDE SEQUENCE [LARGE SCALE GENOMIC DNA]</scope>
    <source>
        <strain evidence="1 2">11-3469</strain>
    </source>
</reference>